<dbReference type="EMBL" id="FQ790247">
    <property type="protein sequence ID" value="CCD42654.1"/>
    <property type="molecule type" value="Genomic_DNA"/>
</dbReference>
<feature type="domain" description="GH18" evidence="9">
    <location>
        <begin position="1"/>
        <end position="112"/>
    </location>
</feature>
<dbReference type="STRING" id="999810.G2XP48"/>
<dbReference type="InterPro" id="IPR001223">
    <property type="entry name" value="Glyco_hydro18_cat"/>
</dbReference>
<dbReference type="Gene3D" id="3.10.50.10">
    <property type="match status" value="1"/>
</dbReference>
<keyword evidence="4 10" id="KW-0378">Hydrolase</keyword>
<comment type="catalytic activity">
    <reaction evidence="1">
        <text>Random endo-hydrolysis of N-acetyl-beta-D-glucosaminide (1-&gt;4)-beta-linkages in chitin and chitodextrins.</text>
        <dbReference type="EC" id="3.2.1.14"/>
    </reaction>
</comment>
<dbReference type="Gene3D" id="3.20.20.80">
    <property type="entry name" value="Glycosidases"/>
    <property type="match status" value="1"/>
</dbReference>
<dbReference type="InterPro" id="IPR029070">
    <property type="entry name" value="Chitinase_insertion_sf"/>
</dbReference>
<keyword evidence="6" id="KW-0119">Carbohydrate metabolism</keyword>
<name>G2XP48_BOTF4</name>
<dbReference type="AlphaFoldDB" id="G2XP48"/>
<dbReference type="FunFam" id="3.10.50.10:FF:000005">
    <property type="entry name" value="Endochitinase B1"/>
    <property type="match status" value="1"/>
</dbReference>
<reference evidence="11" key="1">
    <citation type="journal article" date="2011" name="PLoS Genet.">
        <title>Genomic analysis of the necrotrophic fungal pathogens Sclerotinia sclerotiorum and Botrytis cinerea.</title>
        <authorList>
            <person name="Amselem J."/>
            <person name="Cuomo C.A."/>
            <person name="van Kan J.A."/>
            <person name="Viaud M."/>
            <person name="Benito E.P."/>
            <person name="Couloux A."/>
            <person name="Coutinho P.M."/>
            <person name="de Vries R.P."/>
            <person name="Dyer P.S."/>
            <person name="Fillinger S."/>
            <person name="Fournier E."/>
            <person name="Gout L."/>
            <person name="Hahn M."/>
            <person name="Kohn L."/>
            <person name="Lapalu N."/>
            <person name="Plummer K.M."/>
            <person name="Pradier J.M."/>
            <person name="Quevillon E."/>
            <person name="Sharon A."/>
            <person name="Simon A."/>
            <person name="ten Have A."/>
            <person name="Tudzynski B."/>
            <person name="Tudzynski P."/>
            <person name="Wincker P."/>
            <person name="Andrew M."/>
            <person name="Anthouard V."/>
            <person name="Beever R.E."/>
            <person name="Beffa R."/>
            <person name="Benoit I."/>
            <person name="Bouzid O."/>
            <person name="Brault B."/>
            <person name="Chen Z."/>
            <person name="Choquer M."/>
            <person name="Collemare J."/>
            <person name="Cotton P."/>
            <person name="Danchin E.G."/>
            <person name="Da Silva C."/>
            <person name="Gautier A."/>
            <person name="Giraud C."/>
            <person name="Giraud T."/>
            <person name="Gonzalez C."/>
            <person name="Grossetete S."/>
            <person name="Guldener U."/>
            <person name="Henrissat B."/>
            <person name="Howlett B.J."/>
            <person name="Kodira C."/>
            <person name="Kretschmer M."/>
            <person name="Lappartient A."/>
            <person name="Leroch M."/>
            <person name="Levis C."/>
            <person name="Mauceli E."/>
            <person name="Neuveglise C."/>
            <person name="Oeser B."/>
            <person name="Pearson M."/>
            <person name="Poulain J."/>
            <person name="Poussereau N."/>
            <person name="Quesneville H."/>
            <person name="Rascle C."/>
            <person name="Schumacher J."/>
            <person name="Segurens B."/>
            <person name="Sexton A."/>
            <person name="Silva E."/>
            <person name="Sirven C."/>
            <person name="Soanes D.M."/>
            <person name="Talbot N.J."/>
            <person name="Templeton M."/>
            <person name="Yandava C."/>
            <person name="Yarden O."/>
            <person name="Zeng Q."/>
            <person name="Rollins J.A."/>
            <person name="Lebrun M.H."/>
            <person name="Dickman M."/>
        </authorList>
    </citation>
    <scope>NUCLEOTIDE SEQUENCE [LARGE SCALE GENOMIC DNA]</scope>
    <source>
        <strain evidence="11">T4</strain>
    </source>
</reference>
<dbReference type="SUPFAM" id="SSF54556">
    <property type="entry name" value="Chitinase insertion domain"/>
    <property type="match status" value="1"/>
</dbReference>
<evidence type="ECO:0000256" key="7">
    <source>
        <dbReference type="ARBA" id="ARBA00023295"/>
    </source>
</evidence>
<gene>
    <name evidence="10" type="ORF">BofuT4_P074560.1</name>
</gene>
<accession>G2XP48</accession>
<dbReference type="GO" id="GO:0008843">
    <property type="term" value="F:endochitinase activity"/>
    <property type="evidence" value="ECO:0007669"/>
    <property type="project" value="UniProtKB-EC"/>
</dbReference>
<keyword evidence="5" id="KW-0146">Chitin degradation</keyword>
<organism evidence="10 11">
    <name type="scientific">Botryotinia fuckeliana (strain T4)</name>
    <name type="common">Noble rot fungus</name>
    <name type="synonym">Botrytis cinerea</name>
    <dbReference type="NCBI Taxonomy" id="999810"/>
    <lineage>
        <taxon>Eukaryota</taxon>
        <taxon>Fungi</taxon>
        <taxon>Dikarya</taxon>
        <taxon>Ascomycota</taxon>
        <taxon>Pezizomycotina</taxon>
        <taxon>Leotiomycetes</taxon>
        <taxon>Helotiales</taxon>
        <taxon>Sclerotiniaceae</taxon>
        <taxon>Botrytis</taxon>
    </lineage>
</organism>
<protein>
    <recommendedName>
        <fullName evidence="3">chitinase</fullName>
        <ecNumber evidence="3">3.2.1.14</ecNumber>
    </recommendedName>
</protein>
<evidence type="ECO:0000256" key="6">
    <source>
        <dbReference type="ARBA" id="ARBA00023277"/>
    </source>
</evidence>
<evidence type="ECO:0000256" key="8">
    <source>
        <dbReference type="ARBA" id="ARBA00023326"/>
    </source>
</evidence>
<dbReference type="GO" id="GO:0000272">
    <property type="term" value="P:polysaccharide catabolic process"/>
    <property type="evidence" value="ECO:0007669"/>
    <property type="project" value="UniProtKB-KW"/>
</dbReference>
<evidence type="ECO:0000256" key="3">
    <source>
        <dbReference type="ARBA" id="ARBA00012729"/>
    </source>
</evidence>
<dbReference type="Pfam" id="PF00704">
    <property type="entry name" value="Glyco_hydro_18"/>
    <property type="match status" value="1"/>
</dbReference>
<keyword evidence="8" id="KW-0624">Polysaccharide degradation</keyword>
<proteinExistence type="inferred from homology"/>
<evidence type="ECO:0000259" key="9">
    <source>
        <dbReference type="PROSITE" id="PS51910"/>
    </source>
</evidence>
<comment type="similarity">
    <text evidence="2">Belongs to the glycosyl hydrolase 18 family. Chitinase class V subfamily.</text>
</comment>
<evidence type="ECO:0000256" key="2">
    <source>
        <dbReference type="ARBA" id="ARBA00008682"/>
    </source>
</evidence>
<dbReference type="InParanoid" id="G2XP48"/>
<dbReference type="SUPFAM" id="SSF51445">
    <property type="entry name" value="(Trans)glycosidases"/>
    <property type="match status" value="1"/>
</dbReference>
<evidence type="ECO:0000256" key="1">
    <source>
        <dbReference type="ARBA" id="ARBA00000822"/>
    </source>
</evidence>
<evidence type="ECO:0000256" key="5">
    <source>
        <dbReference type="ARBA" id="ARBA00023024"/>
    </source>
</evidence>
<dbReference type="PROSITE" id="PS51910">
    <property type="entry name" value="GH18_2"/>
    <property type="match status" value="1"/>
</dbReference>
<evidence type="ECO:0000313" key="11">
    <source>
        <dbReference type="Proteomes" id="UP000008177"/>
    </source>
</evidence>
<dbReference type="EC" id="3.2.1.14" evidence="3"/>
<dbReference type="HOGENOM" id="CLU_616753_0_0_1"/>
<sequence>MPIYGRSFEKTNGIGQSFQGVGQGTWESGVYDYKVLPLLGATEVYDESIGASYSWDISKREIISYDNPLVAVQKGKWIRSMNLGGAMWWESSADGRGSRSLIGSVMSVLGSRIQNVTNQLSYPNSTYTNVKDGMPEFSSLPSASISNSTIYNSGAHSSSSLDITSIVLGTTIAKSSSEVRTTIDSSCSGNAAINSYGGTTTTVEISLPGNTATTTVSTSFPGTTPSNPSSGIVTPLRNSSSHITTVSSLLGTATSLHSFSVANDCSLVTSCSIITTVYSYSVSTPMTSTETTSISFPISTNSATICICNNCYFGVNYAVSGTSTTTFCGNIKTIPTGFTRTTKGKAHIYTTTTTTTLPVPSKRTTTSIITTTISSEKRSSECNPNLECYTRSTTTVPLGFSPTNVVCAMDTNNDPNVLKKKYVSLTAVLVLGMTRNAHLGIVQN</sequence>
<dbReference type="GO" id="GO:0006032">
    <property type="term" value="P:chitin catabolic process"/>
    <property type="evidence" value="ECO:0007669"/>
    <property type="project" value="UniProtKB-KW"/>
</dbReference>
<dbReference type="InterPro" id="IPR017853">
    <property type="entry name" value="GH"/>
</dbReference>
<keyword evidence="7" id="KW-0326">Glycosidase</keyword>
<dbReference type="Proteomes" id="UP000008177">
    <property type="component" value="Unplaced contigs"/>
</dbReference>
<evidence type="ECO:0000313" key="10">
    <source>
        <dbReference type="EMBL" id="CCD42654.1"/>
    </source>
</evidence>
<evidence type="ECO:0000256" key="4">
    <source>
        <dbReference type="ARBA" id="ARBA00022801"/>
    </source>
</evidence>